<sequence>MIEHRDVIIVGAGLSGIGAACHFRRKFPARSLAILEGRAAIGGTWDLFRYPGVRSDSDMFTLGYSFRPWEGAEAIADGPSILRYIEDTAREFAIAGDIRLNHRVTTAAWDSETALWTVTARRTDVGEDVILTARFLWVCTGYYRYDEGFTPQFPGAEDFEGRIVHPQHWPEDLDHAGKRVVVIGSGATAVTLVPSMATTAGHVTMLQRSPSYIAAAPRRDRLADLLHRALPKSLAHNAIRWRNVVLDLAMFQLSRRRPSLVKALMRRETAKRLPAGYDVAKHFTPNYNPWDQRVCLAPDGDLFAAIRDGKASVVTDVVDTFTPDGIRLKSGDEIAADIVVTATGLNMLALGEMEVSVDGSSIDIGSTVSYKGMMLSGVPNLFLTLGYTNASWTLKADLISRYACRLIDHMDSNHHSSVTPLPPADGELAPLMDLTSGYVRRGIDQFPKQGIVASWRQHQNYLRDLRLFTRGPLDDHVLFASVAIGQRPSVGRSSKTLR</sequence>
<dbReference type="Pfam" id="PF13450">
    <property type="entry name" value="NAD_binding_8"/>
    <property type="match status" value="1"/>
</dbReference>
<dbReference type="SUPFAM" id="SSF51905">
    <property type="entry name" value="FAD/NAD(P)-binding domain"/>
    <property type="match status" value="1"/>
</dbReference>
<keyword evidence="5" id="KW-0560">Oxidoreductase</keyword>
<dbReference type="PROSITE" id="PS51257">
    <property type="entry name" value="PROKAR_LIPOPROTEIN"/>
    <property type="match status" value="1"/>
</dbReference>
<dbReference type="InterPro" id="IPR020946">
    <property type="entry name" value="Flavin_mOase-like"/>
</dbReference>
<dbReference type="InterPro" id="IPR051820">
    <property type="entry name" value="FAD-binding_MO"/>
</dbReference>
<accession>A0ABX1FJ96</accession>
<dbReference type="Proteomes" id="UP001515943">
    <property type="component" value="Unassembled WGS sequence"/>
</dbReference>
<keyword evidence="4" id="KW-0274">FAD</keyword>
<evidence type="ECO:0000256" key="5">
    <source>
        <dbReference type="ARBA" id="ARBA00023002"/>
    </source>
</evidence>
<proteinExistence type="inferred from homology"/>
<dbReference type="InterPro" id="IPR036188">
    <property type="entry name" value="FAD/NAD-bd_sf"/>
</dbReference>
<keyword evidence="3" id="KW-0285">Flavoprotein</keyword>
<comment type="caution">
    <text evidence="7">The sequence shown here is derived from an EMBL/GenBank/DDBJ whole genome shotgun (WGS) entry which is preliminary data.</text>
</comment>
<protein>
    <submittedName>
        <fullName evidence="7">NAD(P)/FAD-dependent oxidoreductase</fullName>
    </submittedName>
</protein>
<name>A0ABX1FJ96_9PSEU</name>
<gene>
    <name evidence="7" type="ORF">FXN61_20145</name>
</gene>
<dbReference type="EMBL" id="VSRL01000070">
    <property type="protein sequence ID" value="NKE58995.1"/>
    <property type="molecule type" value="Genomic_DNA"/>
</dbReference>
<evidence type="ECO:0000256" key="4">
    <source>
        <dbReference type="ARBA" id="ARBA00022827"/>
    </source>
</evidence>
<dbReference type="Gene3D" id="3.50.50.60">
    <property type="entry name" value="FAD/NAD(P)-binding domain"/>
    <property type="match status" value="2"/>
</dbReference>
<organism evidence="7 8">
    <name type="scientific">Lentzea indica</name>
    <dbReference type="NCBI Taxonomy" id="2604800"/>
    <lineage>
        <taxon>Bacteria</taxon>
        <taxon>Bacillati</taxon>
        <taxon>Actinomycetota</taxon>
        <taxon>Actinomycetes</taxon>
        <taxon>Pseudonocardiales</taxon>
        <taxon>Pseudonocardiaceae</taxon>
        <taxon>Lentzea</taxon>
    </lineage>
</organism>
<evidence type="ECO:0000256" key="6">
    <source>
        <dbReference type="ARBA" id="ARBA00023033"/>
    </source>
</evidence>
<reference evidence="7 8" key="1">
    <citation type="submission" date="2019-08" db="EMBL/GenBank/DDBJ databases">
        <title>Lentzea from Indian Himalayas.</title>
        <authorList>
            <person name="Mandal S."/>
            <person name="Mallick Gupta A."/>
            <person name="Maiti P.K."/>
            <person name="Sarkar J."/>
            <person name="Mandal S."/>
        </authorList>
    </citation>
    <scope>NUCLEOTIDE SEQUENCE [LARGE SCALE GENOMIC DNA]</scope>
    <source>
        <strain evidence="7 8">PSKA42</strain>
    </source>
</reference>
<dbReference type="PANTHER" id="PTHR43872">
    <property type="entry name" value="MONOOXYGENASE, PUTATIVE (AFU_ORTHOLOGUE AFUA_8G02570)-RELATED"/>
    <property type="match status" value="1"/>
</dbReference>
<evidence type="ECO:0000256" key="1">
    <source>
        <dbReference type="ARBA" id="ARBA00001974"/>
    </source>
</evidence>
<evidence type="ECO:0000256" key="2">
    <source>
        <dbReference type="ARBA" id="ARBA00010139"/>
    </source>
</evidence>
<dbReference type="Pfam" id="PF00743">
    <property type="entry name" value="FMO-like"/>
    <property type="match status" value="1"/>
</dbReference>
<dbReference type="RefSeq" id="WP_167975653.1">
    <property type="nucleotide sequence ID" value="NZ_VSRL01000070.1"/>
</dbReference>
<keyword evidence="8" id="KW-1185">Reference proteome</keyword>
<evidence type="ECO:0000313" key="7">
    <source>
        <dbReference type="EMBL" id="NKE58995.1"/>
    </source>
</evidence>
<comment type="similarity">
    <text evidence="2">Belongs to the FAD-binding monooxygenase family.</text>
</comment>
<comment type="cofactor">
    <cofactor evidence="1">
        <name>FAD</name>
        <dbReference type="ChEBI" id="CHEBI:57692"/>
    </cofactor>
</comment>
<evidence type="ECO:0000313" key="8">
    <source>
        <dbReference type="Proteomes" id="UP001515943"/>
    </source>
</evidence>
<keyword evidence="6" id="KW-0503">Monooxygenase</keyword>
<evidence type="ECO:0000256" key="3">
    <source>
        <dbReference type="ARBA" id="ARBA00022630"/>
    </source>
</evidence>
<dbReference type="PANTHER" id="PTHR43872:SF1">
    <property type="entry name" value="MONOOXYGENASE, PUTATIVE (AFU_ORTHOLOGUE AFUA_8G02570)-RELATED"/>
    <property type="match status" value="1"/>
</dbReference>